<feature type="transmembrane region" description="Helical" evidence="6">
    <location>
        <begin position="36"/>
        <end position="54"/>
    </location>
</feature>
<evidence type="ECO:0000256" key="4">
    <source>
        <dbReference type="ARBA" id="ARBA00022777"/>
    </source>
</evidence>
<dbReference type="SUPFAM" id="SSF55874">
    <property type="entry name" value="ATPase domain of HSP90 chaperone/DNA topoisomerase II/histidine kinase"/>
    <property type="match status" value="1"/>
</dbReference>
<protein>
    <recommendedName>
        <fullName evidence="2">histidine kinase</fullName>
        <ecNumber evidence="2">2.7.13.3</ecNumber>
    </recommendedName>
</protein>
<keyword evidence="5" id="KW-0902">Two-component regulatory system</keyword>
<keyword evidence="6" id="KW-0812">Transmembrane</keyword>
<dbReference type="GO" id="GO:0005886">
    <property type="term" value="C:plasma membrane"/>
    <property type="evidence" value="ECO:0007669"/>
    <property type="project" value="TreeGrafter"/>
</dbReference>
<dbReference type="InterPro" id="IPR035965">
    <property type="entry name" value="PAS-like_dom_sf"/>
</dbReference>
<proteinExistence type="predicted"/>
<feature type="transmembrane region" description="Helical" evidence="6">
    <location>
        <begin position="113"/>
        <end position="133"/>
    </location>
</feature>
<dbReference type="SMART" id="SM00388">
    <property type="entry name" value="HisKA"/>
    <property type="match status" value="1"/>
</dbReference>
<dbReference type="KEGG" id="ril:CRIB_1884"/>
<evidence type="ECO:0000256" key="1">
    <source>
        <dbReference type="ARBA" id="ARBA00000085"/>
    </source>
</evidence>
<dbReference type="GO" id="GO:0000155">
    <property type="term" value="F:phosphorelay sensor kinase activity"/>
    <property type="evidence" value="ECO:0007669"/>
    <property type="project" value="InterPro"/>
</dbReference>
<feature type="transmembrane region" description="Helical" evidence="6">
    <location>
        <begin position="84"/>
        <end position="101"/>
    </location>
</feature>
<evidence type="ECO:0000313" key="8">
    <source>
        <dbReference type="EMBL" id="CED94490.1"/>
    </source>
</evidence>
<dbReference type="EC" id="2.7.13.3" evidence="2"/>
<evidence type="ECO:0000256" key="5">
    <source>
        <dbReference type="ARBA" id="ARBA00023012"/>
    </source>
</evidence>
<accession>A0A1V1I2Q5</accession>
<dbReference type="Pfam" id="PF13188">
    <property type="entry name" value="PAS_8"/>
    <property type="match status" value="1"/>
</dbReference>
<dbReference type="AlphaFoldDB" id="A0A1V1I2Q5"/>
<keyword evidence="6" id="KW-1133">Transmembrane helix</keyword>
<dbReference type="InterPro" id="IPR036890">
    <property type="entry name" value="HATPase_C_sf"/>
</dbReference>
<evidence type="ECO:0000256" key="6">
    <source>
        <dbReference type="SAM" id="Phobius"/>
    </source>
</evidence>
<feature type="transmembrane region" description="Helical" evidence="6">
    <location>
        <begin position="6"/>
        <end position="24"/>
    </location>
</feature>
<keyword evidence="4 8" id="KW-0418">Kinase</keyword>
<dbReference type="Proteomes" id="UP000245622">
    <property type="component" value="Chromosome 1"/>
</dbReference>
<dbReference type="Gene3D" id="1.10.287.130">
    <property type="match status" value="1"/>
</dbReference>
<evidence type="ECO:0000256" key="2">
    <source>
        <dbReference type="ARBA" id="ARBA00012438"/>
    </source>
</evidence>
<dbReference type="InterPro" id="IPR003661">
    <property type="entry name" value="HisK_dim/P_dom"/>
</dbReference>
<gene>
    <name evidence="8" type="ORF">CRIB_1884</name>
</gene>
<reference evidence="8 9" key="1">
    <citation type="submission" date="2014-04" db="EMBL/GenBank/DDBJ databases">
        <authorList>
            <person name="Hornung B.V."/>
        </authorList>
    </citation>
    <scope>NUCLEOTIDE SEQUENCE [LARGE SCALE GENOMIC DNA]</scope>
    <source>
        <strain evidence="8 9">CRIB</strain>
    </source>
</reference>
<name>A0A1V1I2Q5_9FIRM</name>
<dbReference type="InterPro" id="IPR000014">
    <property type="entry name" value="PAS"/>
</dbReference>
<dbReference type="GO" id="GO:0009927">
    <property type="term" value="F:histidine phosphotransfer kinase activity"/>
    <property type="evidence" value="ECO:0007669"/>
    <property type="project" value="TreeGrafter"/>
</dbReference>
<dbReference type="PANTHER" id="PTHR43047">
    <property type="entry name" value="TWO-COMPONENT HISTIDINE PROTEIN KINASE"/>
    <property type="match status" value="1"/>
</dbReference>
<dbReference type="RefSeq" id="WP_180702000.1">
    <property type="nucleotide sequence ID" value="NZ_CAOJQT010000001.1"/>
</dbReference>
<sequence length="822" mass="96334">MYKYINLFSISIFLTSTYILYANLTAKRNKKNTMLLMLLITIVLYQLTIIIKGYDTNLLHNNSQILMMLLILKLNLYKFKKHNLKFIMNINYILALLPILISDNYKLIEYDKLVLLYMLMATVYMFSISVYNYNLDRSSKVTLILNLSYIAIRLLVKKEIYIVNMGDILELISSIVILKNIYKIYIKESELKNIKLSKRISLFSNEIINNDEKLDINKNISMTIKENLDKKNKLLNTILDQSNKCVILIDNLGNIVNEDESFYNMWKEYKSFKGDLSILDFLDNSVKNKDKFLQYLNLLDKKTDKLKGEFEGKDGRYFECTYCKIIIDNNEIGFICYIEDITYKKKSEMKIKENQVKYKKIVDNIPYSILLTDENNIIYNNKKSENIDFRSKEINNALFNSNKNGEFKYIYEDDKEIFLNIDRASFRDINSKKNVIAIRDITEYKKLLQKLKISKEKYESLVNIIPEGIYIANFDTKNITYANSRFLEMTNYKTVEDIDIDNISKSMIITTSKDDENIKFQRRTVKSGQKDMHIECGGTIIEVNKKLNVVGIVRDITKQVNAELMEIEIEKQKTANKIKSEFFINMSHELKTPLNVISSSNQLMSILHKEDIKLNPDSQLSDAVKVTKKNADILMEIINNIMDLSKLELNVYENNKDYYNIVTLVEDTAIEFNDYVKLNDIEIFFDTDEEEKIGFVDPKDIEKIILTLLTMILRYSDKKSLVDISLTSKRSKSIISIKNTGGYDYNKYINDKDRRILDIAVSLAKNIIVIYNGKIDIKTDSDKNIEVTIELNLDNDIKNYKSRIRDDNDEFIYQKYLNMCNF</sequence>
<dbReference type="SUPFAM" id="SSF47384">
    <property type="entry name" value="Homodimeric domain of signal transducing histidine kinase"/>
    <property type="match status" value="1"/>
</dbReference>
<dbReference type="PANTHER" id="PTHR43047:SF72">
    <property type="entry name" value="OSMOSENSING HISTIDINE PROTEIN KINASE SLN1"/>
    <property type="match status" value="1"/>
</dbReference>
<dbReference type="Gene3D" id="3.30.565.10">
    <property type="entry name" value="Histidine kinase-like ATPase, C-terminal domain"/>
    <property type="match status" value="1"/>
</dbReference>
<keyword evidence="3" id="KW-0808">Transferase</keyword>
<dbReference type="CDD" id="cd00082">
    <property type="entry name" value="HisKA"/>
    <property type="match status" value="1"/>
</dbReference>
<evidence type="ECO:0000256" key="3">
    <source>
        <dbReference type="ARBA" id="ARBA00022679"/>
    </source>
</evidence>
<evidence type="ECO:0000313" key="9">
    <source>
        <dbReference type="Proteomes" id="UP000245622"/>
    </source>
</evidence>
<organism evidence="8 9">
    <name type="scientific">Romboutsia ilealis</name>
    <dbReference type="NCBI Taxonomy" id="1115758"/>
    <lineage>
        <taxon>Bacteria</taxon>
        <taxon>Bacillati</taxon>
        <taxon>Bacillota</taxon>
        <taxon>Clostridia</taxon>
        <taxon>Peptostreptococcales</taxon>
        <taxon>Peptostreptococcaceae</taxon>
        <taxon>Romboutsia</taxon>
    </lineage>
</organism>
<evidence type="ECO:0000259" key="7">
    <source>
        <dbReference type="PROSITE" id="PS50109"/>
    </source>
</evidence>
<feature type="domain" description="Histidine kinase" evidence="7">
    <location>
        <begin position="585"/>
        <end position="795"/>
    </location>
</feature>
<comment type="catalytic activity">
    <reaction evidence="1">
        <text>ATP + protein L-histidine = ADP + protein N-phospho-L-histidine.</text>
        <dbReference type="EC" id="2.7.13.3"/>
    </reaction>
</comment>
<dbReference type="GeneID" id="82205910"/>
<dbReference type="InterPro" id="IPR036097">
    <property type="entry name" value="HisK_dim/P_sf"/>
</dbReference>
<keyword evidence="6" id="KW-0472">Membrane</keyword>
<dbReference type="SUPFAM" id="SSF55785">
    <property type="entry name" value="PYP-like sensor domain (PAS domain)"/>
    <property type="match status" value="1"/>
</dbReference>
<dbReference type="Pfam" id="PF00512">
    <property type="entry name" value="HisKA"/>
    <property type="match status" value="1"/>
</dbReference>
<dbReference type="PROSITE" id="PS50109">
    <property type="entry name" value="HIS_KIN"/>
    <property type="match status" value="1"/>
</dbReference>
<dbReference type="EMBL" id="LN555523">
    <property type="protein sequence ID" value="CED94490.1"/>
    <property type="molecule type" value="Genomic_DNA"/>
</dbReference>
<dbReference type="InterPro" id="IPR005467">
    <property type="entry name" value="His_kinase_dom"/>
</dbReference>
<keyword evidence="9" id="KW-1185">Reference proteome</keyword>
<dbReference type="Gene3D" id="3.30.450.20">
    <property type="entry name" value="PAS domain"/>
    <property type="match status" value="2"/>
</dbReference>